<reference evidence="10 11" key="1">
    <citation type="journal article" date="2015" name="Nature">
        <title>rRNA introns, odd ribosomes, and small enigmatic genomes across a large radiation of phyla.</title>
        <authorList>
            <person name="Brown C.T."/>
            <person name="Hug L.A."/>
            <person name="Thomas B.C."/>
            <person name="Sharon I."/>
            <person name="Castelle C.J."/>
            <person name="Singh A."/>
            <person name="Wilkins M.J."/>
            <person name="Williams K.H."/>
            <person name="Banfield J.F."/>
        </authorList>
    </citation>
    <scope>NUCLEOTIDE SEQUENCE [LARGE SCALE GENOMIC DNA]</scope>
</reference>
<dbReference type="GO" id="GO:0071555">
    <property type="term" value="P:cell wall organization"/>
    <property type="evidence" value="ECO:0007669"/>
    <property type="project" value="UniProtKB-UniRule"/>
</dbReference>
<keyword evidence="5 8" id="KW-0573">Peptidoglycan synthesis</keyword>
<keyword evidence="6 8" id="KW-1133">Transmembrane helix</keyword>
<keyword evidence="7 8" id="KW-0472">Membrane</keyword>
<comment type="caution">
    <text evidence="10">The sequence shown here is derived from an EMBL/GenBank/DDBJ whole genome shotgun (WGS) entry which is preliminary data.</text>
</comment>
<feature type="transmembrane region" description="Helical" evidence="8">
    <location>
        <begin position="348"/>
        <end position="367"/>
    </location>
</feature>
<dbReference type="PIRSF" id="PIRSF002869">
    <property type="entry name" value="MviN"/>
    <property type="match status" value="1"/>
</dbReference>
<organism evidence="10 11">
    <name type="scientific">candidate division CPR2 bacterium GW2011_GWC2_39_10</name>
    <dbReference type="NCBI Taxonomy" id="1618345"/>
    <lineage>
        <taxon>Bacteria</taxon>
        <taxon>Bacteria division CPR2</taxon>
    </lineage>
</organism>
<dbReference type="InterPro" id="IPR004268">
    <property type="entry name" value="MurJ"/>
</dbReference>
<dbReference type="InterPro" id="IPR051050">
    <property type="entry name" value="Lipid_II_flippase_MurJ/MviN"/>
</dbReference>
<dbReference type="CDD" id="cd13123">
    <property type="entry name" value="MATE_MurJ_like"/>
    <property type="match status" value="1"/>
</dbReference>
<feature type="transmembrane region" description="Helical" evidence="8">
    <location>
        <begin position="379"/>
        <end position="401"/>
    </location>
</feature>
<evidence type="ECO:0000256" key="7">
    <source>
        <dbReference type="ARBA" id="ARBA00023136"/>
    </source>
</evidence>
<evidence type="ECO:0000313" key="11">
    <source>
        <dbReference type="Proteomes" id="UP000034207"/>
    </source>
</evidence>
<dbReference type="GO" id="GO:0005886">
    <property type="term" value="C:plasma membrane"/>
    <property type="evidence" value="ECO:0007669"/>
    <property type="project" value="UniProtKB-SubCell"/>
</dbReference>
<proteinExistence type="inferred from homology"/>
<evidence type="ECO:0000256" key="3">
    <source>
        <dbReference type="ARBA" id="ARBA00022692"/>
    </source>
</evidence>
<feature type="transmembrane region" description="Helical" evidence="8">
    <location>
        <begin position="43"/>
        <end position="62"/>
    </location>
</feature>
<dbReference type="STRING" id="1618345.UT18_C0018G0026"/>
<gene>
    <name evidence="8" type="primary">murJ</name>
    <name evidence="10" type="ORF">UT18_C0018G0026</name>
</gene>
<dbReference type="HAMAP" id="MF_02078">
    <property type="entry name" value="MurJ_MviN"/>
    <property type="match status" value="1"/>
</dbReference>
<name>A0A0G0LZU5_UNCC2</name>
<feature type="transmembrane region" description="Helical" evidence="8">
    <location>
        <begin position="267"/>
        <end position="288"/>
    </location>
</feature>
<evidence type="ECO:0000256" key="2">
    <source>
        <dbReference type="ARBA" id="ARBA00022475"/>
    </source>
</evidence>
<evidence type="ECO:0000256" key="9">
    <source>
        <dbReference type="PIRNR" id="PIRNR002869"/>
    </source>
</evidence>
<feature type="transmembrane region" description="Helical" evidence="8">
    <location>
        <begin position="154"/>
        <end position="175"/>
    </location>
</feature>
<dbReference type="GO" id="GO:0015648">
    <property type="term" value="F:lipid-linked peptidoglycan transporter activity"/>
    <property type="evidence" value="ECO:0007669"/>
    <property type="project" value="UniProtKB-UniRule"/>
</dbReference>
<feature type="transmembrane region" description="Helical" evidence="8">
    <location>
        <begin position="127"/>
        <end position="147"/>
    </location>
</feature>
<evidence type="ECO:0000256" key="4">
    <source>
        <dbReference type="ARBA" id="ARBA00022960"/>
    </source>
</evidence>
<comment type="subcellular location">
    <subcellularLocation>
        <location evidence="1 8">Cell membrane</location>
        <topology evidence="1 8">Multi-pass membrane protein</topology>
    </subcellularLocation>
</comment>
<feature type="transmembrane region" description="Helical" evidence="8">
    <location>
        <begin position="309"/>
        <end position="328"/>
    </location>
</feature>
<dbReference type="GO" id="GO:0009252">
    <property type="term" value="P:peptidoglycan biosynthetic process"/>
    <property type="evidence" value="ECO:0007669"/>
    <property type="project" value="UniProtKB-UniRule"/>
</dbReference>
<protein>
    <recommendedName>
        <fullName evidence="8">Probable lipid II flippase MurJ</fullName>
    </recommendedName>
</protein>
<dbReference type="Proteomes" id="UP000034207">
    <property type="component" value="Unassembled WGS sequence"/>
</dbReference>
<dbReference type="GO" id="GO:0008360">
    <property type="term" value="P:regulation of cell shape"/>
    <property type="evidence" value="ECO:0007669"/>
    <property type="project" value="UniProtKB-UniRule"/>
</dbReference>
<keyword evidence="4 8" id="KW-0133">Cell shape</keyword>
<dbReference type="AlphaFoldDB" id="A0A0G0LZU5"/>
<evidence type="ECO:0000256" key="1">
    <source>
        <dbReference type="ARBA" id="ARBA00004651"/>
    </source>
</evidence>
<feature type="transmembrane region" description="Helical" evidence="8">
    <location>
        <begin position="447"/>
        <end position="467"/>
    </location>
</feature>
<evidence type="ECO:0000256" key="6">
    <source>
        <dbReference type="ARBA" id="ARBA00022989"/>
    </source>
</evidence>
<dbReference type="UniPathway" id="UPA00219"/>
<keyword evidence="2 8" id="KW-1003">Cell membrane</keyword>
<accession>A0A0G0LZU5</accession>
<dbReference type="PANTHER" id="PTHR47019:SF1">
    <property type="entry name" value="LIPID II FLIPPASE MURJ"/>
    <property type="match status" value="1"/>
</dbReference>
<dbReference type="EMBL" id="LBVV01000018">
    <property type="protein sequence ID" value="KKQ93555.1"/>
    <property type="molecule type" value="Genomic_DNA"/>
</dbReference>
<keyword evidence="8 9" id="KW-0961">Cell wall biogenesis/degradation</keyword>
<keyword evidence="3 8" id="KW-0812">Transmembrane</keyword>
<comment type="pathway">
    <text evidence="8">Cell wall biogenesis; peptidoglycan biosynthesis.</text>
</comment>
<evidence type="ECO:0000256" key="5">
    <source>
        <dbReference type="ARBA" id="ARBA00022984"/>
    </source>
</evidence>
<feature type="transmembrane region" description="Helical" evidence="8">
    <location>
        <begin position="181"/>
        <end position="200"/>
    </location>
</feature>
<dbReference type="GO" id="GO:0034204">
    <property type="term" value="P:lipid translocation"/>
    <property type="evidence" value="ECO:0007669"/>
    <property type="project" value="TreeGrafter"/>
</dbReference>
<dbReference type="Pfam" id="PF03023">
    <property type="entry name" value="MurJ"/>
    <property type="match status" value="1"/>
</dbReference>
<dbReference type="NCBIfam" id="TIGR01695">
    <property type="entry name" value="murJ_mviN"/>
    <property type="match status" value="1"/>
</dbReference>
<comment type="function">
    <text evidence="8 9">Involved in peptidoglycan biosynthesis. Transports lipid-linked peptidoglycan precursors from the inner to the outer leaflet of the cytoplasmic membrane.</text>
</comment>
<feature type="transmembrane region" description="Helical" evidence="8">
    <location>
        <begin position="487"/>
        <end position="505"/>
    </location>
</feature>
<comment type="similarity">
    <text evidence="8 9">Belongs to the MurJ/MviN family.</text>
</comment>
<feature type="transmembrane region" description="Helical" evidence="8">
    <location>
        <begin position="83"/>
        <end position="107"/>
    </location>
</feature>
<sequence>MILGLTSLLSNILGLYRERIIASMFGTNHFAEIYMASFRLPDLIFNILIYGALSAAFIPIFIERLVEEKKESAWKLANSFLNLMLLASIVAAIAIAIFAPFLVPLLVPGFKGKIVSGINMMDITVNTTRILLLSPIFMCISAVFSGILNSFKKFVAYSVAPLIYNVTIILSAVFLAENMAIPVYGLAIGVVVGAFFHALIQLPAVKDTGFSFQRVFDFKDSGIRKIVKLMMPRSITIGITQINLLVATIMASYFAGGIAILNYANSIQGLPTIVFGVAIATAVFPFLSESITEKRYDDFRAAFSLSFRRILYFMIPASIGLIVLRAQIVRLIFGIGNFSWESTGPTAYVLGVFALGLAAQGLLPLLTRTFYVFQDTKTPLKIAIVSMIVNALGVIALPYIYLPITGHEGKLGIGGVALAFVLAGYANMMLSLYYLHKKVGNFYNREIIVDFIKVVFAASIMGVAAHYLLYLFDPLVQASGGKIAKGLFPQTVLSILISIFIYFALTLMMKIRESQEILAKVKRVLAKS</sequence>
<evidence type="ECO:0000313" key="10">
    <source>
        <dbReference type="EMBL" id="KKQ93555.1"/>
    </source>
</evidence>
<keyword evidence="8 9" id="KW-0813">Transport</keyword>
<dbReference type="PANTHER" id="PTHR47019">
    <property type="entry name" value="LIPID II FLIPPASE MURJ"/>
    <property type="match status" value="1"/>
</dbReference>
<feature type="transmembrane region" description="Helical" evidence="8">
    <location>
        <begin position="234"/>
        <end position="261"/>
    </location>
</feature>
<dbReference type="PRINTS" id="PR01806">
    <property type="entry name" value="VIRFACTRMVIN"/>
</dbReference>
<feature type="transmembrane region" description="Helical" evidence="8">
    <location>
        <begin position="413"/>
        <end position="435"/>
    </location>
</feature>
<evidence type="ECO:0000256" key="8">
    <source>
        <dbReference type="HAMAP-Rule" id="MF_02078"/>
    </source>
</evidence>